<protein>
    <submittedName>
        <fullName evidence="1">(African queen) hypothetical protein</fullName>
    </submittedName>
</protein>
<dbReference type="OrthoDB" id="3626597at2759"/>
<sequence>MFRQHHLLGLEMISAIADNYTLDIGSLALGDRASGTSSDYVMSRNVLYTFNIDIKQSGGGVLIPEAEIRPISERVWRAVAVAAGNMIN</sequence>
<proteinExistence type="predicted"/>
<evidence type="ECO:0000313" key="2">
    <source>
        <dbReference type="Proteomes" id="UP000789524"/>
    </source>
</evidence>
<reference evidence="1" key="1">
    <citation type="submission" date="2021-09" db="EMBL/GenBank/DDBJ databases">
        <authorList>
            <person name="Martin H S."/>
        </authorList>
    </citation>
    <scope>NUCLEOTIDE SEQUENCE</scope>
</reference>
<gene>
    <name evidence="1" type="ORF">DCHRY22_LOCUS10070</name>
</gene>
<accession>A0A8J2QVI5</accession>
<comment type="caution">
    <text evidence="1">The sequence shown here is derived from an EMBL/GenBank/DDBJ whole genome shotgun (WGS) entry which is preliminary data.</text>
</comment>
<dbReference type="AlphaFoldDB" id="A0A8J2QVI5"/>
<evidence type="ECO:0000313" key="1">
    <source>
        <dbReference type="EMBL" id="CAG9572013.1"/>
    </source>
</evidence>
<name>A0A8J2QVI5_9NEOP</name>
<dbReference type="EMBL" id="CAKASE010000067">
    <property type="protein sequence ID" value="CAG9572013.1"/>
    <property type="molecule type" value="Genomic_DNA"/>
</dbReference>
<organism evidence="1 2">
    <name type="scientific">Danaus chrysippus</name>
    <name type="common">African queen</name>
    <dbReference type="NCBI Taxonomy" id="151541"/>
    <lineage>
        <taxon>Eukaryota</taxon>
        <taxon>Metazoa</taxon>
        <taxon>Ecdysozoa</taxon>
        <taxon>Arthropoda</taxon>
        <taxon>Hexapoda</taxon>
        <taxon>Insecta</taxon>
        <taxon>Pterygota</taxon>
        <taxon>Neoptera</taxon>
        <taxon>Endopterygota</taxon>
        <taxon>Lepidoptera</taxon>
        <taxon>Glossata</taxon>
        <taxon>Ditrysia</taxon>
        <taxon>Papilionoidea</taxon>
        <taxon>Nymphalidae</taxon>
        <taxon>Danainae</taxon>
        <taxon>Danaini</taxon>
        <taxon>Danaina</taxon>
        <taxon>Danaus</taxon>
        <taxon>Anosia</taxon>
    </lineage>
</organism>
<dbReference type="Proteomes" id="UP000789524">
    <property type="component" value="Unassembled WGS sequence"/>
</dbReference>
<keyword evidence="2" id="KW-1185">Reference proteome</keyword>
<dbReference type="Gene3D" id="3.40.630.10">
    <property type="entry name" value="Zn peptidases"/>
    <property type="match status" value="1"/>
</dbReference>